<evidence type="ECO:0000313" key="2">
    <source>
        <dbReference type="EMBL" id="KAF5328781.1"/>
    </source>
</evidence>
<protein>
    <recommendedName>
        <fullName evidence="4">F-box domain-containing protein</fullName>
    </recommendedName>
</protein>
<dbReference type="InterPro" id="IPR032675">
    <property type="entry name" value="LRR_dom_sf"/>
</dbReference>
<proteinExistence type="predicted"/>
<name>A0A8H5F9K4_9AGAR</name>
<comment type="caution">
    <text evidence="2">The sequence shown here is derived from an EMBL/GenBank/DDBJ whole genome shotgun (WGS) entry which is preliminary data.</text>
</comment>
<feature type="region of interest" description="Disordered" evidence="1">
    <location>
        <begin position="386"/>
        <end position="406"/>
    </location>
</feature>
<reference evidence="2 3" key="1">
    <citation type="journal article" date="2020" name="ISME J.">
        <title>Uncovering the hidden diversity of litter-decomposition mechanisms in mushroom-forming fungi.</title>
        <authorList>
            <person name="Floudas D."/>
            <person name="Bentzer J."/>
            <person name="Ahren D."/>
            <person name="Johansson T."/>
            <person name="Persson P."/>
            <person name="Tunlid A."/>
        </authorList>
    </citation>
    <scope>NUCLEOTIDE SEQUENCE [LARGE SCALE GENOMIC DNA]</scope>
    <source>
        <strain evidence="2 3">CBS 101986</strain>
    </source>
</reference>
<evidence type="ECO:0000313" key="3">
    <source>
        <dbReference type="Proteomes" id="UP000567179"/>
    </source>
</evidence>
<feature type="region of interest" description="Disordered" evidence="1">
    <location>
        <begin position="457"/>
        <end position="485"/>
    </location>
</feature>
<evidence type="ECO:0000256" key="1">
    <source>
        <dbReference type="SAM" id="MobiDB-lite"/>
    </source>
</evidence>
<dbReference type="Gene3D" id="3.80.10.10">
    <property type="entry name" value="Ribonuclease Inhibitor"/>
    <property type="match status" value="1"/>
</dbReference>
<gene>
    <name evidence="2" type="ORF">D9619_011546</name>
</gene>
<evidence type="ECO:0008006" key="4">
    <source>
        <dbReference type="Google" id="ProtNLM"/>
    </source>
</evidence>
<keyword evidence="3" id="KW-1185">Reference proteome</keyword>
<feature type="compositionally biased region" description="Basic residues" evidence="1">
    <location>
        <begin position="473"/>
        <end position="484"/>
    </location>
</feature>
<dbReference type="Gene3D" id="1.20.1280.50">
    <property type="match status" value="1"/>
</dbReference>
<accession>A0A8H5F9K4</accession>
<dbReference type="Proteomes" id="UP000567179">
    <property type="component" value="Unassembled WGS sequence"/>
</dbReference>
<dbReference type="OrthoDB" id="3365698at2759"/>
<organism evidence="2 3">
    <name type="scientific">Psilocybe cf. subviscida</name>
    <dbReference type="NCBI Taxonomy" id="2480587"/>
    <lineage>
        <taxon>Eukaryota</taxon>
        <taxon>Fungi</taxon>
        <taxon>Dikarya</taxon>
        <taxon>Basidiomycota</taxon>
        <taxon>Agaricomycotina</taxon>
        <taxon>Agaricomycetes</taxon>
        <taxon>Agaricomycetidae</taxon>
        <taxon>Agaricales</taxon>
        <taxon>Agaricineae</taxon>
        <taxon>Strophariaceae</taxon>
        <taxon>Psilocybe</taxon>
    </lineage>
</organism>
<dbReference type="AlphaFoldDB" id="A0A8H5F9K4"/>
<dbReference type="EMBL" id="JAACJJ010000003">
    <property type="protein sequence ID" value="KAF5328781.1"/>
    <property type="molecule type" value="Genomic_DNA"/>
</dbReference>
<sequence length="639" mass="72821">MTPFSLNIPPEILTQIFQWIYLVAVNNPRGQPVDGKHVRRLCWPVSQVCKYWRDVALAAPFLWTYLPTINLDDDELPSPNQQFEFLKALIPRTRNHTLHISAVGATETDFDKCLEVVDYITEYSERWESLSVRASPDYLEEYFGDISGRLPRLEMLTLALLDGDGAELTLFEDAPNLKFVHITGQPAGFLNLDTQALLHLYDDTAILTHNLQPTHGFPQLRTLEVFDTGDGFDYSQLSYDEDVVLFPALRTLHYTSSDDFPGGEFFMFVIAPVLEDLSVVAYDGDITGYLVDLHIRSGSPPLKHLRLRLAMDDLPEQAFPDLLKLLPQLESLAIDLPPVSNISSLAVCQGLDVLVPQLRKCIFISSGEVIQDDVGHAIAGMAEARCRRPQLQPSNSDTSTSADSTTDKDDAAVWMQLYLQQNLLWYEDRPWSAGFGRPLYTNPKIFPIKLESWYQPQNGASDTNSDDEQDVSKRRRSSRIRQKQRGIQESVYAKVVSEIPNLVSPADQEFNSESANYKRTLELIAKLEKKYKSEHLVNFLVANTSPCLIYLAYTLKTRLPGHDHERDGNSLYGRVVRFLRRVKSDLLQRLDEFHWIWVMDPDAYVLKYIHDGHELRADRDKFAEAVLGLSDDLWLLEDL</sequence>